<dbReference type="Proteomes" id="UP001595776">
    <property type="component" value="Unassembled WGS sequence"/>
</dbReference>
<protein>
    <submittedName>
        <fullName evidence="1">Porin</fullName>
    </submittedName>
</protein>
<dbReference type="SUPFAM" id="SSF56935">
    <property type="entry name" value="Porins"/>
    <property type="match status" value="1"/>
</dbReference>
<dbReference type="RefSeq" id="WP_068147186.1">
    <property type="nucleotide sequence ID" value="NZ_JBHSCR010000033.1"/>
</dbReference>
<dbReference type="InterPro" id="IPR023614">
    <property type="entry name" value="Porin_dom_sf"/>
</dbReference>
<proteinExistence type="predicted"/>
<evidence type="ECO:0000313" key="2">
    <source>
        <dbReference type="Proteomes" id="UP001595776"/>
    </source>
</evidence>
<accession>A0ABV8UE83</accession>
<evidence type="ECO:0000313" key="1">
    <source>
        <dbReference type="EMBL" id="MFC4349568.1"/>
    </source>
</evidence>
<dbReference type="EMBL" id="JBHSCR010000033">
    <property type="protein sequence ID" value="MFC4349568.1"/>
    <property type="molecule type" value="Genomic_DNA"/>
</dbReference>
<gene>
    <name evidence="1" type="ORF">ACFO5Q_17090</name>
</gene>
<reference evidence="2" key="1">
    <citation type="journal article" date="2019" name="Int. J. Syst. Evol. Microbiol.">
        <title>The Global Catalogue of Microorganisms (GCM) 10K type strain sequencing project: providing services to taxonomists for standard genome sequencing and annotation.</title>
        <authorList>
            <consortium name="The Broad Institute Genomics Platform"/>
            <consortium name="The Broad Institute Genome Sequencing Center for Infectious Disease"/>
            <person name="Wu L."/>
            <person name="Ma J."/>
        </authorList>
    </citation>
    <scope>NUCLEOTIDE SEQUENCE [LARGE SCALE GENOMIC DNA]</scope>
    <source>
        <strain evidence="2">CGMCC 1.15304</strain>
    </source>
</reference>
<dbReference type="InterPro" id="IPR010870">
    <property type="entry name" value="Porin_O/P"/>
</dbReference>
<organism evidence="1 2">
    <name type="scientific">Kordiimonas lipolytica</name>
    <dbReference type="NCBI Taxonomy" id="1662421"/>
    <lineage>
        <taxon>Bacteria</taxon>
        <taxon>Pseudomonadati</taxon>
        <taxon>Pseudomonadota</taxon>
        <taxon>Alphaproteobacteria</taxon>
        <taxon>Kordiimonadales</taxon>
        <taxon>Kordiimonadaceae</taxon>
        <taxon>Kordiimonas</taxon>
    </lineage>
</organism>
<dbReference type="Gene3D" id="2.40.160.10">
    <property type="entry name" value="Porin"/>
    <property type="match status" value="1"/>
</dbReference>
<name>A0ABV8UE83_9PROT</name>
<sequence length="69" mass="7755">MGAWEVAVRYSRLDLRAGGLGTYGRNWSASLNWYVTENVRLMISATDFSTDGDTHQSGHTVGLRMQFGW</sequence>
<dbReference type="Pfam" id="PF07396">
    <property type="entry name" value="Porin_O_P"/>
    <property type="match status" value="1"/>
</dbReference>
<comment type="caution">
    <text evidence="1">The sequence shown here is derived from an EMBL/GenBank/DDBJ whole genome shotgun (WGS) entry which is preliminary data.</text>
</comment>
<keyword evidence="2" id="KW-1185">Reference proteome</keyword>